<dbReference type="PROSITE" id="PS50969">
    <property type="entry name" value="FCP1"/>
    <property type="match status" value="1"/>
</dbReference>
<keyword evidence="19" id="KW-1185">Reference proteome</keyword>
<dbReference type="Pfam" id="PF00533">
    <property type="entry name" value="BRCT"/>
    <property type="match status" value="1"/>
</dbReference>
<dbReference type="GO" id="GO:0009651">
    <property type="term" value="P:response to salt stress"/>
    <property type="evidence" value="ECO:0007669"/>
    <property type="project" value="UniProtKB-ARBA"/>
</dbReference>
<evidence type="ECO:0000256" key="13">
    <source>
        <dbReference type="ARBA" id="ARBA00048336"/>
    </source>
</evidence>
<keyword evidence="9" id="KW-0805">Transcription regulation</keyword>
<dbReference type="EMBL" id="KZ305042">
    <property type="protein sequence ID" value="PIA40607.1"/>
    <property type="molecule type" value="Genomic_DNA"/>
</dbReference>
<dbReference type="Proteomes" id="UP000230069">
    <property type="component" value="Unassembled WGS sequence"/>
</dbReference>
<dbReference type="GO" id="GO:0003723">
    <property type="term" value="F:RNA binding"/>
    <property type="evidence" value="ECO:0007669"/>
    <property type="project" value="UniProtKB-KW"/>
</dbReference>
<feature type="region of interest" description="Disordered" evidence="15">
    <location>
        <begin position="917"/>
        <end position="960"/>
    </location>
</feature>
<keyword evidence="6" id="KW-0479">Metal-binding</keyword>
<comment type="catalytic activity">
    <reaction evidence="13">
        <text>O-phospho-L-threonyl-[protein] + H2O = L-threonyl-[protein] + phosphate</text>
        <dbReference type="Rhea" id="RHEA:47004"/>
        <dbReference type="Rhea" id="RHEA-COMP:11060"/>
        <dbReference type="Rhea" id="RHEA-COMP:11605"/>
        <dbReference type="ChEBI" id="CHEBI:15377"/>
        <dbReference type="ChEBI" id="CHEBI:30013"/>
        <dbReference type="ChEBI" id="CHEBI:43474"/>
        <dbReference type="ChEBI" id="CHEBI:61977"/>
        <dbReference type="EC" id="3.1.3.16"/>
    </reaction>
</comment>
<keyword evidence="5" id="KW-0678">Repressor</keyword>
<evidence type="ECO:0000256" key="7">
    <source>
        <dbReference type="ARBA" id="ARBA00022801"/>
    </source>
</evidence>
<dbReference type="InParanoid" id="A0A2G5DBJ8"/>
<keyword evidence="11" id="KW-0539">Nucleus</keyword>
<dbReference type="CDD" id="cd17729">
    <property type="entry name" value="BRCT_CTDP1"/>
    <property type="match status" value="1"/>
</dbReference>
<dbReference type="STRING" id="218851.A0A2G5DBJ8"/>
<keyword evidence="7" id="KW-0378">Hydrolase</keyword>
<dbReference type="SMART" id="SM00292">
    <property type="entry name" value="BRCT"/>
    <property type="match status" value="1"/>
</dbReference>
<dbReference type="InterPro" id="IPR036412">
    <property type="entry name" value="HAD-like_sf"/>
</dbReference>
<evidence type="ECO:0000256" key="5">
    <source>
        <dbReference type="ARBA" id="ARBA00022491"/>
    </source>
</evidence>
<dbReference type="FunCoup" id="A0A2G5DBJ8">
    <property type="interactions" value="1470"/>
</dbReference>
<dbReference type="CDD" id="cd07521">
    <property type="entry name" value="HAD_FCP1-like"/>
    <property type="match status" value="1"/>
</dbReference>
<evidence type="ECO:0000256" key="6">
    <source>
        <dbReference type="ARBA" id="ARBA00022723"/>
    </source>
</evidence>
<feature type="region of interest" description="Disordered" evidence="15">
    <location>
        <begin position="810"/>
        <end position="865"/>
    </location>
</feature>
<dbReference type="PANTHER" id="PTHR23081:SF2">
    <property type="entry name" value="RNA POLYMERASE II C-TERMINAL DOMAIN PHOSPHATASE-LIKE 3"/>
    <property type="match status" value="1"/>
</dbReference>
<dbReference type="EC" id="3.1.3.16" evidence="4"/>
<evidence type="ECO:0000256" key="4">
    <source>
        <dbReference type="ARBA" id="ARBA00013081"/>
    </source>
</evidence>
<dbReference type="FunFam" id="3.40.50.10190:FF:000014">
    <property type="entry name" value="RNA polymerase II C-terminal domain phosphatase-like 3"/>
    <property type="match status" value="1"/>
</dbReference>
<comment type="subcellular location">
    <subcellularLocation>
        <location evidence="3">Nucleus</location>
    </subcellularLocation>
</comment>
<protein>
    <recommendedName>
        <fullName evidence="4">protein-serine/threonine phosphatase</fullName>
        <ecNumber evidence="4">3.1.3.16</ecNumber>
    </recommendedName>
</protein>
<evidence type="ECO:0000313" key="19">
    <source>
        <dbReference type="Proteomes" id="UP000230069"/>
    </source>
</evidence>
<comment type="subunit">
    <text evidence="14">Interacts with RAP74.</text>
</comment>
<evidence type="ECO:0000256" key="15">
    <source>
        <dbReference type="SAM" id="MobiDB-lite"/>
    </source>
</evidence>
<feature type="region of interest" description="Disordered" evidence="15">
    <location>
        <begin position="16"/>
        <end position="76"/>
    </location>
</feature>
<dbReference type="OrthoDB" id="10249888at2759"/>
<dbReference type="GO" id="GO:0005634">
    <property type="term" value="C:nucleus"/>
    <property type="evidence" value="ECO:0007669"/>
    <property type="project" value="UniProtKB-SubCell"/>
</dbReference>
<feature type="compositionally biased region" description="Acidic residues" evidence="15">
    <location>
        <begin position="33"/>
        <end position="53"/>
    </location>
</feature>
<dbReference type="PROSITE" id="PS50172">
    <property type="entry name" value="BRCT"/>
    <property type="match status" value="1"/>
</dbReference>
<dbReference type="InterPro" id="IPR023214">
    <property type="entry name" value="HAD_sf"/>
</dbReference>
<dbReference type="Gene3D" id="3.40.50.1000">
    <property type="entry name" value="HAD superfamily/HAD-like"/>
    <property type="match status" value="1"/>
</dbReference>
<name>A0A2G5DBJ8_AQUCA</name>
<dbReference type="SMART" id="SM00577">
    <property type="entry name" value="CPDc"/>
    <property type="match status" value="1"/>
</dbReference>
<evidence type="ECO:0000256" key="2">
    <source>
        <dbReference type="ARBA" id="ARBA00001946"/>
    </source>
</evidence>
<feature type="compositionally biased region" description="Low complexity" evidence="15">
    <location>
        <begin position="917"/>
        <end position="936"/>
    </location>
</feature>
<evidence type="ECO:0000259" key="17">
    <source>
        <dbReference type="PROSITE" id="PS50969"/>
    </source>
</evidence>
<reference evidence="18 19" key="1">
    <citation type="submission" date="2017-09" db="EMBL/GenBank/DDBJ databases">
        <title>WGS assembly of Aquilegia coerulea Goldsmith.</title>
        <authorList>
            <person name="Hodges S."/>
            <person name="Kramer E."/>
            <person name="Nordborg M."/>
            <person name="Tomkins J."/>
            <person name="Borevitz J."/>
            <person name="Derieg N."/>
            <person name="Yan J."/>
            <person name="Mihaltcheva S."/>
            <person name="Hayes R.D."/>
            <person name="Rokhsar D."/>
        </authorList>
    </citation>
    <scope>NUCLEOTIDE SEQUENCE [LARGE SCALE GENOMIC DNA]</scope>
    <source>
        <strain evidence="19">cv. Goldsmith</strain>
    </source>
</reference>
<evidence type="ECO:0000256" key="12">
    <source>
        <dbReference type="ARBA" id="ARBA00047761"/>
    </source>
</evidence>
<dbReference type="Pfam" id="PF25505">
    <property type="entry name" value="ARM_CPL3"/>
    <property type="match status" value="1"/>
</dbReference>
<dbReference type="Pfam" id="PF03031">
    <property type="entry name" value="NIF"/>
    <property type="match status" value="1"/>
</dbReference>
<dbReference type="InterPro" id="IPR039189">
    <property type="entry name" value="Fcp1"/>
</dbReference>
<evidence type="ECO:0000256" key="10">
    <source>
        <dbReference type="ARBA" id="ARBA00023163"/>
    </source>
</evidence>
<evidence type="ECO:0000259" key="16">
    <source>
        <dbReference type="PROSITE" id="PS50172"/>
    </source>
</evidence>
<evidence type="ECO:0000256" key="1">
    <source>
        <dbReference type="ARBA" id="ARBA00001936"/>
    </source>
</evidence>
<dbReference type="SUPFAM" id="SSF52113">
    <property type="entry name" value="BRCT domain"/>
    <property type="match status" value="1"/>
</dbReference>
<dbReference type="SUPFAM" id="SSF56784">
    <property type="entry name" value="HAD-like"/>
    <property type="match status" value="1"/>
</dbReference>
<organism evidence="18 19">
    <name type="scientific">Aquilegia coerulea</name>
    <name type="common">Rocky mountain columbine</name>
    <dbReference type="NCBI Taxonomy" id="218851"/>
    <lineage>
        <taxon>Eukaryota</taxon>
        <taxon>Viridiplantae</taxon>
        <taxon>Streptophyta</taxon>
        <taxon>Embryophyta</taxon>
        <taxon>Tracheophyta</taxon>
        <taxon>Spermatophyta</taxon>
        <taxon>Magnoliopsida</taxon>
        <taxon>Ranunculales</taxon>
        <taxon>Ranunculaceae</taxon>
        <taxon>Thalictroideae</taxon>
        <taxon>Aquilegia</taxon>
    </lineage>
</organism>
<dbReference type="Gene3D" id="3.40.50.10190">
    <property type="entry name" value="BRCT domain"/>
    <property type="match status" value="1"/>
</dbReference>
<feature type="compositionally biased region" description="Basic and acidic residues" evidence="15">
    <location>
        <begin position="54"/>
        <end position="68"/>
    </location>
</feature>
<dbReference type="InterPro" id="IPR001357">
    <property type="entry name" value="BRCT_dom"/>
</dbReference>
<dbReference type="PANTHER" id="PTHR23081">
    <property type="entry name" value="RNA POLYMERASE II CTD PHOSPHATASE"/>
    <property type="match status" value="1"/>
</dbReference>
<comment type="catalytic activity">
    <reaction evidence="12">
        <text>O-phospho-L-seryl-[protein] + H2O = L-seryl-[protein] + phosphate</text>
        <dbReference type="Rhea" id="RHEA:20629"/>
        <dbReference type="Rhea" id="RHEA-COMP:9863"/>
        <dbReference type="Rhea" id="RHEA-COMP:11604"/>
        <dbReference type="ChEBI" id="CHEBI:15377"/>
        <dbReference type="ChEBI" id="CHEBI:29999"/>
        <dbReference type="ChEBI" id="CHEBI:43474"/>
        <dbReference type="ChEBI" id="CHEBI:83421"/>
        <dbReference type="EC" id="3.1.3.16"/>
    </reaction>
</comment>
<dbReference type="NCBIfam" id="TIGR02250">
    <property type="entry name" value="FCP1_euk"/>
    <property type="match status" value="1"/>
</dbReference>
<feature type="region of interest" description="Disordered" evidence="15">
    <location>
        <begin position="582"/>
        <end position="608"/>
    </location>
</feature>
<dbReference type="InterPro" id="IPR004274">
    <property type="entry name" value="FCP1_dom"/>
</dbReference>
<evidence type="ECO:0000256" key="14">
    <source>
        <dbReference type="ARBA" id="ARBA00063107"/>
    </source>
</evidence>
<feature type="region of interest" description="Disordered" evidence="15">
    <location>
        <begin position="882"/>
        <end position="901"/>
    </location>
</feature>
<dbReference type="InterPro" id="IPR057473">
    <property type="entry name" value="ARM_CPL3"/>
</dbReference>
<feature type="domain" description="FCP1 homology" evidence="17">
    <location>
        <begin position="1010"/>
        <end position="1190"/>
    </location>
</feature>
<accession>A0A2G5DBJ8</accession>
<evidence type="ECO:0000256" key="8">
    <source>
        <dbReference type="ARBA" id="ARBA00022884"/>
    </source>
</evidence>
<comment type="cofactor">
    <cofactor evidence="1">
        <name>Mn(2+)</name>
        <dbReference type="ChEBI" id="CHEBI:29035"/>
    </cofactor>
</comment>
<dbReference type="InterPro" id="IPR036420">
    <property type="entry name" value="BRCT_dom_sf"/>
</dbReference>
<evidence type="ECO:0000313" key="18">
    <source>
        <dbReference type="EMBL" id="PIA40607.1"/>
    </source>
</evidence>
<feature type="compositionally biased region" description="Polar residues" evidence="15">
    <location>
        <begin position="595"/>
        <end position="604"/>
    </location>
</feature>
<feature type="region of interest" description="Disordered" evidence="15">
    <location>
        <begin position="157"/>
        <end position="220"/>
    </location>
</feature>
<feature type="region of interest" description="Disordered" evidence="15">
    <location>
        <begin position="521"/>
        <end position="553"/>
    </location>
</feature>
<sequence length="1331" mass="146594">MLVVERNQSVIIMAKDDVEEEEGGGEISSIVVEDIEEGEISDESQSVEEISEEDFIKQESKKDKEKENSASSSSTKNSRVWMNDLYKYSSNYGCSGLHNFAWAQAVQNKPFNESLVREFENARENNEQLNQGSNNSLVMTSSTLMTKEKEKEVVCNVIIDDDDDSEEIDSNKVEEEEDDDDDDDEEEAKEEGELEEGEIELDSVMTENCNDNNDNSEKDSLHQIDEFEKILNDDEEFEKNIILILESLDTVTVSDAEKSFDGVCSQLWTSLDSLKLIVLERGVSAVGAIVDQCFAGIQAVISVFNSMDPKQQEQNKDTLTRLVAHVKGKVSALFSPEQMKEIQAATNFVDLPSASSNVRDMELDEEQQVAIGVKNDSGILGEKPAVVESGILGEKPGLLLNSLEKGILGPISVNVGGQNNITMGPEIFKQGIISSNSRGRGSFGPLLDLHRDHDIDSLPSPTREAPPPLYLQESQVVGGRNIKSESIPKVANGSEKAPVHTYETDALKAFSSYQQKFGGTSYLTSTRLPSPTPSEEGDGGDGDTNGEVSSSSTISNVSLVNAPIPLQVDRSVACQMDKLSGQGPVPGGTIGLMSSGPNPQTRALSKSRDPRLRLANPGVGTDLNVHPLSRDTLKPEASEGVFNSRKNKYVGETMVDGQAMKKQKNGLANWEVSSDVQVSRGVRRLENCTSVTTPVIDRIQLAESMRSDPRKLENGGGCSDQKQATSTSTFNAISGGTERSPVIGNSSTASLPSLLKDIAVNPTMLMQLIMEQQRLAAGLQKSSNLTSSLTPVTAPLVNVTPSKSYEIEQKSVEKPQIPQAASTNPQDQWGKIRMKPRDPRRVLQSTTFQKNDSCRSDEQFKTNGPTTLVSLASKDNLSVLQQSEQAQATSLPFQSSPPPDITRQFTKNLKNLADILSSQSTDSDTTATQSTSSSQSIPVKAEKTDNGISTTDSKDQQSGTALINEGVIETSRSKNTWGDVEHLFEGYDDQQKAAIQRERTRRIEEQNKMFAAKKLCLVLDLDHTLLNSAKFNEVDPVHEEILRKKEEQDREKPRRHLFRFSHMGMWTKLRPGIWTFLEKACKLYELHLYTMGNKLYATEMAKVLDPTGILFSGRVISKGDDGDPFDGDEKLPKSKDLEGVLGMESAVVIIDDSVKVWPHNKLNLILVERYTYFPVSRRQFGLPGPSLLEIDHDERPEDGTLASSLAVIGRIHQNFFSNPSLHEVDVRNILASEQRKILGGCRILFSRIFPVGEAKPHQHPLWQTAEQFGAVCTTQIDNQVTHVVANSPGTDKVNWALSTGRFVVHPGWVEASALLYRRANEHDFAIKTNLP</sequence>
<dbReference type="InterPro" id="IPR011947">
    <property type="entry name" value="FCP1_euk"/>
</dbReference>
<dbReference type="GO" id="GO:0046872">
    <property type="term" value="F:metal ion binding"/>
    <property type="evidence" value="ECO:0007669"/>
    <property type="project" value="UniProtKB-KW"/>
</dbReference>
<proteinExistence type="predicted"/>
<feature type="domain" description="BRCT" evidence="16">
    <location>
        <begin position="1233"/>
        <end position="1326"/>
    </location>
</feature>
<keyword evidence="10" id="KW-0804">Transcription</keyword>
<feature type="compositionally biased region" description="Acidic residues" evidence="15">
    <location>
        <begin position="159"/>
        <end position="201"/>
    </location>
</feature>
<dbReference type="FunFam" id="3.40.50.1000:FF:000098">
    <property type="entry name" value="RNA polymerase II C-terminal domain phosphatase-like 3"/>
    <property type="match status" value="1"/>
</dbReference>
<evidence type="ECO:0000256" key="11">
    <source>
        <dbReference type="ARBA" id="ARBA00023242"/>
    </source>
</evidence>
<evidence type="ECO:0000256" key="9">
    <source>
        <dbReference type="ARBA" id="ARBA00023015"/>
    </source>
</evidence>
<keyword evidence="8" id="KW-0694">RNA-binding</keyword>
<evidence type="ECO:0000256" key="3">
    <source>
        <dbReference type="ARBA" id="ARBA00004123"/>
    </source>
</evidence>
<dbReference type="GO" id="GO:0008420">
    <property type="term" value="F:RNA polymerase II CTD heptapeptide repeat phosphatase activity"/>
    <property type="evidence" value="ECO:0007669"/>
    <property type="project" value="InterPro"/>
</dbReference>
<comment type="cofactor">
    <cofactor evidence="2">
        <name>Mg(2+)</name>
        <dbReference type="ChEBI" id="CHEBI:18420"/>
    </cofactor>
</comment>
<feature type="compositionally biased region" description="Polar residues" evidence="15">
    <location>
        <begin position="882"/>
        <end position="894"/>
    </location>
</feature>
<gene>
    <name evidence="18" type="ORF">AQUCO_02500368v1</name>
</gene>
<feature type="compositionally biased region" description="Polar residues" evidence="15">
    <location>
        <begin position="946"/>
        <end position="960"/>
    </location>
</feature>